<dbReference type="InterPro" id="IPR012945">
    <property type="entry name" value="Tubulin-bd_cofactor_C_dom"/>
</dbReference>
<dbReference type="Pfam" id="PF07986">
    <property type="entry name" value="TBCC"/>
    <property type="match status" value="1"/>
</dbReference>
<evidence type="ECO:0000256" key="5">
    <source>
        <dbReference type="ARBA" id="ARBA00023186"/>
    </source>
</evidence>
<protein>
    <submittedName>
        <fullName evidence="9">Tubulin binding cofactor C-domain-containing protein</fullName>
    </submittedName>
</protein>
<dbReference type="GO" id="GO:0007023">
    <property type="term" value="P:post-chaperonin tubulin folding pathway"/>
    <property type="evidence" value="ECO:0007669"/>
    <property type="project" value="InterPro"/>
</dbReference>
<reference evidence="9" key="2">
    <citation type="submission" date="2023-05" db="EMBL/GenBank/DDBJ databases">
        <authorList>
            <consortium name="Lawrence Berkeley National Laboratory"/>
            <person name="Steindorff A."/>
            <person name="Hensen N."/>
            <person name="Bonometti L."/>
            <person name="Westerberg I."/>
            <person name="Brannstrom I.O."/>
            <person name="Guillou S."/>
            <person name="Cros-Aarteil S."/>
            <person name="Calhoun S."/>
            <person name="Haridas S."/>
            <person name="Kuo A."/>
            <person name="Mondo S."/>
            <person name="Pangilinan J."/>
            <person name="Riley R."/>
            <person name="Labutti K."/>
            <person name="Andreopoulos B."/>
            <person name="Lipzen A."/>
            <person name="Chen C."/>
            <person name="Yanf M."/>
            <person name="Daum C."/>
            <person name="Ng V."/>
            <person name="Clum A."/>
            <person name="Ohm R."/>
            <person name="Martin F."/>
            <person name="Silar P."/>
            <person name="Natvig D."/>
            <person name="Lalanne C."/>
            <person name="Gautier V."/>
            <person name="Ament-Velasquez S.L."/>
            <person name="Kruys A."/>
            <person name="Hutchinson M.I."/>
            <person name="Powell A.J."/>
            <person name="Barry K."/>
            <person name="Miller A.N."/>
            <person name="Grigoriev I.V."/>
            <person name="Debuchy R."/>
            <person name="Gladieux P."/>
            <person name="Thoren M.H."/>
            <person name="Johannesson H."/>
        </authorList>
    </citation>
    <scope>NUCLEOTIDE SEQUENCE</scope>
    <source>
        <strain evidence="9">PSN309</strain>
    </source>
</reference>
<dbReference type="InterPro" id="IPR031925">
    <property type="entry name" value="TBCC_N"/>
</dbReference>
<keyword evidence="5" id="KW-0143">Chaperone</keyword>
<sequence>MSSPVDPKERFYRQFQISVTTIRDKILNLPNIATVGGERQDAIENILTRLSRLSNEVADASDYVPAYDQRNYTEAVKALREGLDEARAKLAPKSRFQFKPRPTASAATTTAAPAASTNGADARRNPNQSTASSSHPAAPSTLPPVEEAPDGKDYNAEISHSSGSIVRKPSFSSAKSIAISNHAGLQIILPSTAAGATSAGQLTGLRRCIVDLSAPTKATPFSTLALRNIEGSLVVAGQTDGAVHITGVKNSVLVVVSRQVRIHECENVDLYLYCVSHPIIEDCKGLRFAPASGCYTTEKQKGETNQWDQVDDFKWLKAGVQSPNWSVLPEEGRILEEDWGNYASEGSSGESIDEVLGKLCPRGVA</sequence>
<dbReference type="Gene3D" id="1.20.58.1250">
    <property type="entry name" value="Tubulin Binding Cofactor C, N-terminal domain"/>
    <property type="match status" value="1"/>
</dbReference>
<evidence type="ECO:0000256" key="1">
    <source>
        <dbReference type="ARBA" id="ARBA00004496"/>
    </source>
</evidence>
<evidence type="ECO:0000313" key="9">
    <source>
        <dbReference type="EMBL" id="KAK4192171.1"/>
    </source>
</evidence>
<dbReference type="GO" id="GO:0015631">
    <property type="term" value="F:tubulin binding"/>
    <property type="evidence" value="ECO:0007669"/>
    <property type="project" value="InterPro"/>
</dbReference>
<comment type="similarity">
    <text evidence="2">Belongs to the TBCC family.</text>
</comment>
<dbReference type="InterPro" id="IPR038397">
    <property type="entry name" value="TBCC_N_sf"/>
</dbReference>
<evidence type="ECO:0000256" key="7">
    <source>
        <dbReference type="SAM" id="MobiDB-lite"/>
    </source>
</evidence>
<evidence type="ECO:0000313" key="10">
    <source>
        <dbReference type="Proteomes" id="UP001302126"/>
    </source>
</evidence>
<evidence type="ECO:0000256" key="2">
    <source>
        <dbReference type="ARBA" id="ARBA00008848"/>
    </source>
</evidence>
<name>A0AAN7AKL8_9PEZI</name>
<dbReference type="Gene3D" id="2.160.20.70">
    <property type="match status" value="1"/>
</dbReference>
<keyword evidence="10" id="KW-1185">Reference proteome</keyword>
<comment type="subcellular location">
    <subcellularLocation>
        <location evidence="1">Cytoplasm</location>
    </subcellularLocation>
</comment>
<feature type="region of interest" description="Disordered" evidence="7">
    <location>
        <begin position="91"/>
        <end position="157"/>
    </location>
</feature>
<keyword evidence="4" id="KW-0007">Acetylation</keyword>
<accession>A0AAN7AKL8</accession>
<evidence type="ECO:0000259" key="8">
    <source>
        <dbReference type="PROSITE" id="PS51329"/>
    </source>
</evidence>
<feature type="domain" description="C-CAP/cofactor C-like" evidence="8">
    <location>
        <begin position="143"/>
        <end position="315"/>
    </location>
</feature>
<feature type="compositionally biased region" description="Low complexity" evidence="7">
    <location>
        <begin position="102"/>
        <end position="117"/>
    </location>
</feature>
<proteinExistence type="inferred from homology"/>
<dbReference type="Proteomes" id="UP001302126">
    <property type="component" value="Unassembled WGS sequence"/>
</dbReference>
<dbReference type="PROSITE" id="PS51329">
    <property type="entry name" value="C_CAP_COFACTOR_C"/>
    <property type="match status" value="1"/>
</dbReference>
<gene>
    <name evidence="9" type="ORF">QBC35DRAFT_484482</name>
</gene>
<dbReference type="GO" id="GO:0005737">
    <property type="term" value="C:cytoplasm"/>
    <property type="evidence" value="ECO:0007669"/>
    <property type="project" value="UniProtKB-SubCell"/>
</dbReference>
<dbReference type="InterPro" id="IPR006599">
    <property type="entry name" value="CARP_motif"/>
</dbReference>
<dbReference type="PANTHER" id="PTHR15139">
    <property type="entry name" value="TUBULIN FOLDING COFACTOR C"/>
    <property type="match status" value="1"/>
</dbReference>
<dbReference type="EMBL" id="MU864355">
    <property type="protein sequence ID" value="KAK4192171.1"/>
    <property type="molecule type" value="Genomic_DNA"/>
</dbReference>
<evidence type="ECO:0000256" key="6">
    <source>
        <dbReference type="ARBA" id="ARBA00026055"/>
    </source>
</evidence>
<dbReference type="AlphaFoldDB" id="A0AAN7AKL8"/>
<feature type="compositionally biased region" description="Low complexity" evidence="7">
    <location>
        <begin position="129"/>
        <end position="144"/>
    </location>
</feature>
<dbReference type="GO" id="GO:0007021">
    <property type="term" value="P:tubulin complex assembly"/>
    <property type="evidence" value="ECO:0007669"/>
    <property type="project" value="TreeGrafter"/>
</dbReference>
<reference evidence="9" key="1">
    <citation type="journal article" date="2023" name="Mol. Phylogenet. Evol.">
        <title>Genome-scale phylogeny and comparative genomics of the fungal order Sordariales.</title>
        <authorList>
            <person name="Hensen N."/>
            <person name="Bonometti L."/>
            <person name="Westerberg I."/>
            <person name="Brannstrom I.O."/>
            <person name="Guillou S."/>
            <person name="Cros-Aarteil S."/>
            <person name="Calhoun S."/>
            <person name="Haridas S."/>
            <person name="Kuo A."/>
            <person name="Mondo S."/>
            <person name="Pangilinan J."/>
            <person name="Riley R."/>
            <person name="LaButti K."/>
            <person name="Andreopoulos B."/>
            <person name="Lipzen A."/>
            <person name="Chen C."/>
            <person name="Yan M."/>
            <person name="Daum C."/>
            <person name="Ng V."/>
            <person name="Clum A."/>
            <person name="Steindorff A."/>
            <person name="Ohm R.A."/>
            <person name="Martin F."/>
            <person name="Silar P."/>
            <person name="Natvig D.O."/>
            <person name="Lalanne C."/>
            <person name="Gautier V."/>
            <person name="Ament-Velasquez S.L."/>
            <person name="Kruys A."/>
            <person name="Hutchinson M.I."/>
            <person name="Powell A.J."/>
            <person name="Barry K."/>
            <person name="Miller A.N."/>
            <person name="Grigoriev I.V."/>
            <person name="Debuchy R."/>
            <person name="Gladieux P."/>
            <person name="Hiltunen Thoren M."/>
            <person name="Johannesson H."/>
        </authorList>
    </citation>
    <scope>NUCLEOTIDE SEQUENCE</scope>
    <source>
        <strain evidence="9">PSN309</strain>
    </source>
</reference>
<dbReference type="InterPro" id="IPR017901">
    <property type="entry name" value="C-CAP_CF_C-like"/>
</dbReference>
<evidence type="ECO:0000256" key="3">
    <source>
        <dbReference type="ARBA" id="ARBA00022490"/>
    </source>
</evidence>
<dbReference type="PANTHER" id="PTHR15139:SF0">
    <property type="entry name" value="TUBULIN-SPECIFIC CHAPERONE C"/>
    <property type="match status" value="1"/>
</dbReference>
<dbReference type="SMART" id="SM00673">
    <property type="entry name" value="CARP"/>
    <property type="match status" value="1"/>
</dbReference>
<comment type="caution">
    <text evidence="9">The sequence shown here is derived from an EMBL/GenBank/DDBJ whole genome shotgun (WGS) entry which is preliminary data.</text>
</comment>
<evidence type="ECO:0000256" key="4">
    <source>
        <dbReference type="ARBA" id="ARBA00022990"/>
    </source>
</evidence>
<dbReference type="Pfam" id="PF16752">
    <property type="entry name" value="TBCC_N"/>
    <property type="match status" value="1"/>
</dbReference>
<dbReference type="InterPro" id="IPR027684">
    <property type="entry name" value="TBCC"/>
</dbReference>
<organism evidence="9 10">
    <name type="scientific">Podospora australis</name>
    <dbReference type="NCBI Taxonomy" id="1536484"/>
    <lineage>
        <taxon>Eukaryota</taxon>
        <taxon>Fungi</taxon>
        <taxon>Dikarya</taxon>
        <taxon>Ascomycota</taxon>
        <taxon>Pezizomycotina</taxon>
        <taxon>Sordariomycetes</taxon>
        <taxon>Sordariomycetidae</taxon>
        <taxon>Sordariales</taxon>
        <taxon>Podosporaceae</taxon>
        <taxon>Podospora</taxon>
    </lineage>
</organism>
<dbReference type="InterPro" id="IPR016098">
    <property type="entry name" value="CAP/MinC_C"/>
</dbReference>
<keyword evidence="3" id="KW-0963">Cytoplasm</keyword>
<comment type="subunit">
    <text evidence="6">Supercomplex made of cofactors A to E. Cofactors A and D function by capturing and stabilizing tubulin in a quasi-native conformation. Cofactor E binds to the cofactor D-tubulin complex; interaction with cofactor C then causes the release of tubulin polypeptides that are committed to the native state.</text>
</comment>